<dbReference type="EMBL" id="NQVE01000152">
    <property type="protein sequence ID" value="RAL43737.1"/>
    <property type="molecule type" value="Genomic_DNA"/>
</dbReference>
<sequence length="93" mass="10142">MTSSFQFNQRQNQIGVALFNYAFCYFCCANANNESGCNGRRGWQIAATERDLGWVVLLIATGGTCVVVVVAVSNSGCPANVGYRRAVLRVEKK</sequence>
<accession>A0A328DDF0</accession>
<dbReference type="AlphaFoldDB" id="A0A328DDF0"/>
<organism evidence="2 3">
    <name type="scientific">Cuscuta australis</name>
    <dbReference type="NCBI Taxonomy" id="267555"/>
    <lineage>
        <taxon>Eukaryota</taxon>
        <taxon>Viridiplantae</taxon>
        <taxon>Streptophyta</taxon>
        <taxon>Embryophyta</taxon>
        <taxon>Tracheophyta</taxon>
        <taxon>Spermatophyta</taxon>
        <taxon>Magnoliopsida</taxon>
        <taxon>eudicotyledons</taxon>
        <taxon>Gunneridae</taxon>
        <taxon>Pentapetalae</taxon>
        <taxon>asterids</taxon>
        <taxon>lamiids</taxon>
        <taxon>Solanales</taxon>
        <taxon>Convolvulaceae</taxon>
        <taxon>Cuscuteae</taxon>
        <taxon>Cuscuta</taxon>
        <taxon>Cuscuta subgen. Grammica</taxon>
        <taxon>Cuscuta sect. Cleistogrammica</taxon>
    </lineage>
</organism>
<gene>
    <name evidence="2" type="ORF">DM860_014238</name>
</gene>
<keyword evidence="1" id="KW-0472">Membrane</keyword>
<reference evidence="2 3" key="1">
    <citation type="submission" date="2018-06" db="EMBL/GenBank/DDBJ databases">
        <title>The Genome of Cuscuta australis (Dodder) Provides Insight into the Evolution of Plant Parasitism.</title>
        <authorList>
            <person name="Liu H."/>
        </authorList>
    </citation>
    <scope>NUCLEOTIDE SEQUENCE [LARGE SCALE GENOMIC DNA]</scope>
    <source>
        <strain evidence="3">cv. Yunnan</strain>
        <tissue evidence="2">Vines</tissue>
    </source>
</reference>
<evidence type="ECO:0008006" key="4">
    <source>
        <dbReference type="Google" id="ProtNLM"/>
    </source>
</evidence>
<comment type="caution">
    <text evidence="2">The sequence shown here is derived from an EMBL/GenBank/DDBJ whole genome shotgun (WGS) entry which is preliminary data.</text>
</comment>
<keyword evidence="3" id="KW-1185">Reference proteome</keyword>
<feature type="transmembrane region" description="Helical" evidence="1">
    <location>
        <begin position="52"/>
        <end position="72"/>
    </location>
</feature>
<keyword evidence="1" id="KW-1133">Transmembrane helix</keyword>
<keyword evidence="1" id="KW-0812">Transmembrane</keyword>
<evidence type="ECO:0000256" key="1">
    <source>
        <dbReference type="SAM" id="Phobius"/>
    </source>
</evidence>
<evidence type="ECO:0000313" key="3">
    <source>
        <dbReference type="Proteomes" id="UP000249390"/>
    </source>
</evidence>
<proteinExistence type="predicted"/>
<evidence type="ECO:0000313" key="2">
    <source>
        <dbReference type="EMBL" id="RAL43737.1"/>
    </source>
</evidence>
<dbReference type="Proteomes" id="UP000249390">
    <property type="component" value="Unassembled WGS sequence"/>
</dbReference>
<name>A0A328DDF0_9ASTE</name>
<protein>
    <recommendedName>
        <fullName evidence="4">Transmembrane protein</fullName>
    </recommendedName>
</protein>